<dbReference type="EMBL" id="JN253647">
    <property type="protein sequence ID" value="AEK80460.1"/>
    <property type="molecule type" value="Genomic_DNA"/>
</dbReference>
<proteinExistence type="inferred from homology"/>
<feature type="chain" id="PRO_5007652920" description="RxLR effector protein" evidence="5">
    <location>
        <begin position="22"/>
        <end position="110"/>
    </location>
</feature>
<dbReference type="OrthoDB" id="93666at2759"/>
<comment type="similarity">
    <text evidence="2 5">Belongs to the RxLR effector family.</text>
</comment>
<evidence type="ECO:0000256" key="5">
    <source>
        <dbReference type="RuleBase" id="RU367124"/>
    </source>
</evidence>
<comment type="function">
    <text evidence="5">Effector that suppresses plant defense responses during pathogen infection.</text>
</comment>
<evidence type="ECO:0000256" key="2">
    <source>
        <dbReference type="ARBA" id="ARBA00010400"/>
    </source>
</evidence>
<dbReference type="VEuPathDB" id="FungiDB:PHYSODRAFT_288467"/>
<evidence type="ECO:0000256" key="3">
    <source>
        <dbReference type="ARBA" id="ARBA00022525"/>
    </source>
</evidence>
<evidence type="ECO:0000256" key="4">
    <source>
        <dbReference type="ARBA" id="ARBA00022729"/>
    </source>
</evidence>
<keyword evidence="4 5" id="KW-0732">Signal</keyword>
<dbReference type="GO" id="GO:0005576">
    <property type="term" value="C:extracellular region"/>
    <property type="evidence" value="ECO:0007669"/>
    <property type="project" value="UniProtKB-SubCell"/>
</dbReference>
<dbReference type="EMBL" id="JN253646">
    <property type="protein sequence ID" value="AEK80459.1"/>
    <property type="molecule type" value="Genomic_DNA"/>
</dbReference>
<keyword evidence="3 5" id="KW-0964">Secreted</keyword>
<sequence>MRLTFIFAAVIAASLHASGAALPSATASNIAEVENEASSATADSAHADGGRMLRRVEKNDEIDEERIDWSKVWAKLTSKKFTKGQNMSPTEQHKWLIRQAKKLGMNTDGM</sequence>
<comment type="subcellular location">
    <subcellularLocation>
        <location evidence="1 5">Secreted</location>
    </subcellularLocation>
</comment>
<dbReference type="HOGENOM" id="CLU_2176070_0_0_1"/>
<protein>
    <recommendedName>
        <fullName evidence="5">RxLR effector protein</fullName>
    </recommendedName>
</protein>
<reference evidence="6" key="1">
    <citation type="journal article" date="2011" name="Plant Cell">
        <title>Transcriptional programming and functional interactions within the Phytophthora sojae RXLR effector repertoire.</title>
        <authorList>
            <person name="Wang Q."/>
            <person name="Han C."/>
            <person name="Ferreira A.O."/>
            <person name="Yu X."/>
            <person name="Ye W."/>
            <person name="Tripathy S."/>
            <person name="Kale S.D."/>
            <person name="Gu B."/>
            <person name="Sheng Y."/>
            <person name="Sui Y."/>
            <person name="Wang X."/>
            <person name="Zhang Z."/>
            <person name="Cheng B."/>
            <person name="Dong S."/>
            <person name="Shan W."/>
            <person name="Zheng X."/>
            <person name="Dou D."/>
            <person name="Tyler B.M."/>
            <person name="Wang Y."/>
        </authorList>
    </citation>
    <scope>NUCLEOTIDE SEQUENCE</scope>
    <source>
        <strain evidence="6">P7064</strain>
        <strain evidence="7">P7074</strain>
        <strain evidence="8">P7076</strain>
    </source>
</reference>
<evidence type="ECO:0000313" key="7">
    <source>
        <dbReference type="EMBL" id="AEK80460.1"/>
    </source>
</evidence>
<dbReference type="KEGG" id="psoj:PHYSODRAFT_288467"/>
<accession>E0W5G0</accession>
<evidence type="ECO:0000313" key="6">
    <source>
        <dbReference type="EMBL" id="AEK80459.1"/>
    </source>
</evidence>
<organism evidence="6">
    <name type="scientific">Phytophthora sojae</name>
    <name type="common">Soybean stem and root rot agent</name>
    <name type="synonym">Phytophthora megasperma f. sp. glycines</name>
    <dbReference type="NCBI Taxonomy" id="67593"/>
    <lineage>
        <taxon>Eukaryota</taxon>
        <taxon>Sar</taxon>
        <taxon>Stramenopiles</taxon>
        <taxon>Oomycota</taxon>
        <taxon>Peronosporomycetes</taxon>
        <taxon>Peronosporales</taxon>
        <taxon>Peronosporaceae</taxon>
        <taxon>Phytophthora</taxon>
    </lineage>
</organism>
<feature type="signal peptide" evidence="5">
    <location>
        <begin position="1"/>
        <end position="21"/>
    </location>
</feature>
<evidence type="ECO:0000256" key="1">
    <source>
        <dbReference type="ARBA" id="ARBA00004613"/>
    </source>
</evidence>
<gene>
    <name evidence="6" type="primary">Avh</name>
</gene>
<dbReference type="InterPro" id="IPR031825">
    <property type="entry name" value="RXLR"/>
</dbReference>
<evidence type="ECO:0000313" key="8">
    <source>
        <dbReference type="EMBL" id="AEK80461.1"/>
    </source>
</evidence>
<name>E0W5G0_PHYSO</name>
<dbReference type="EMBL" id="JN253648">
    <property type="protein sequence ID" value="AEK80461.1"/>
    <property type="molecule type" value="Genomic_DNA"/>
</dbReference>
<dbReference type="AlphaFoldDB" id="E0W5G0"/>
<dbReference type="Pfam" id="PF16810">
    <property type="entry name" value="RXLR"/>
    <property type="match status" value="1"/>
</dbReference>
<comment type="domain">
    <text evidence="5">The RxLR-dEER motif acts to carry the protein into the host cell cytoplasm through binding to cell surface phosphatidylinositol-3-phosphate.</text>
</comment>